<sequence length="213" mass="21685">MAYAPVQLPAPEPVRAQDLVRAQEMSFAQESPAVSEAAHIPAMSVAPAPSVGSAPFAPSVVPGPSFAPVSPVDAAVPTTAGMVMGGGDTSGSGYDMKAAKALAFARAQIGRPCVWGAAGPGSYDCAGLTRAAWMVAGVALPRTARDQATATTAIPLTDIRVGDLIFFYGDVSHVGLYIGDSMMIHAPSPGAYIREESIFYAGQAAIHSAARPA</sequence>
<dbReference type="InterPro" id="IPR038765">
    <property type="entry name" value="Papain-like_cys_pep_sf"/>
</dbReference>
<name>A0A5Q0LRM8_9ACTN</name>
<gene>
    <name evidence="6" type="ORF">GFH48_35535</name>
</gene>
<evidence type="ECO:0000313" key="6">
    <source>
        <dbReference type="EMBL" id="QFZ79106.1"/>
    </source>
</evidence>
<dbReference type="Gene3D" id="3.90.1720.10">
    <property type="entry name" value="endopeptidase domain like (from Nostoc punctiforme)"/>
    <property type="match status" value="1"/>
</dbReference>
<dbReference type="InterPro" id="IPR051794">
    <property type="entry name" value="PG_Endopeptidase_C40"/>
</dbReference>
<evidence type="ECO:0000256" key="1">
    <source>
        <dbReference type="ARBA" id="ARBA00007074"/>
    </source>
</evidence>
<dbReference type="GO" id="GO:0006508">
    <property type="term" value="P:proteolysis"/>
    <property type="evidence" value="ECO:0007669"/>
    <property type="project" value="UniProtKB-KW"/>
</dbReference>
<feature type="domain" description="NlpC/P60" evidence="5">
    <location>
        <begin position="95"/>
        <end position="213"/>
    </location>
</feature>
<dbReference type="SUPFAM" id="SSF54001">
    <property type="entry name" value="Cysteine proteinases"/>
    <property type="match status" value="1"/>
</dbReference>
<reference evidence="6 7" key="1">
    <citation type="submission" date="2019-10" db="EMBL/GenBank/DDBJ databases">
        <title>A novel species.</title>
        <authorList>
            <person name="Gao J."/>
        </authorList>
    </citation>
    <scope>NUCLEOTIDE SEQUENCE [LARGE SCALE GENOMIC DNA]</scope>
    <source>
        <strain evidence="6 7">QMT-28</strain>
    </source>
</reference>
<protein>
    <recommendedName>
        <fullName evidence="5">NlpC/P60 domain-containing protein</fullName>
    </recommendedName>
</protein>
<dbReference type="Proteomes" id="UP000326179">
    <property type="component" value="Chromosome"/>
</dbReference>
<evidence type="ECO:0000256" key="4">
    <source>
        <dbReference type="ARBA" id="ARBA00022807"/>
    </source>
</evidence>
<dbReference type="AlphaFoldDB" id="A0A5Q0LRM8"/>
<evidence type="ECO:0000256" key="3">
    <source>
        <dbReference type="ARBA" id="ARBA00022801"/>
    </source>
</evidence>
<keyword evidence="7" id="KW-1185">Reference proteome</keyword>
<accession>A0A5Q0LRM8</accession>
<dbReference type="GO" id="GO:0008234">
    <property type="term" value="F:cysteine-type peptidase activity"/>
    <property type="evidence" value="ECO:0007669"/>
    <property type="project" value="UniProtKB-KW"/>
</dbReference>
<evidence type="ECO:0000259" key="5">
    <source>
        <dbReference type="PROSITE" id="PS51935"/>
    </source>
</evidence>
<dbReference type="Pfam" id="PF00877">
    <property type="entry name" value="NLPC_P60"/>
    <property type="match status" value="1"/>
</dbReference>
<evidence type="ECO:0000313" key="7">
    <source>
        <dbReference type="Proteomes" id="UP000326179"/>
    </source>
</evidence>
<dbReference type="PROSITE" id="PS51935">
    <property type="entry name" value="NLPC_P60"/>
    <property type="match status" value="1"/>
</dbReference>
<organism evidence="6 7">
    <name type="scientific">Streptomyces fagopyri</name>
    <dbReference type="NCBI Taxonomy" id="2662397"/>
    <lineage>
        <taxon>Bacteria</taxon>
        <taxon>Bacillati</taxon>
        <taxon>Actinomycetota</taxon>
        <taxon>Actinomycetes</taxon>
        <taxon>Kitasatosporales</taxon>
        <taxon>Streptomycetaceae</taxon>
        <taxon>Streptomyces</taxon>
    </lineage>
</organism>
<proteinExistence type="inferred from homology"/>
<dbReference type="EMBL" id="CP045643">
    <property type="protein sequence ID" value="QFZ79106.1"/>
    <property type="molecule type" value="Genomic_DNA"/>
</dbReference>
<dbReference type="KEGG" id="sfy:GFH48_35535"/>
<dbReference type="PANTHER" id="PTHR47359">
    <property type="entry name" value="PEPTIDOGLYCAN DL-ENDOPEPTIDASE CWLO"/>
    <property type="match status" value="1"/>
</dbReference>
<evidence type="ECO:0000256" key="2">
    <source>
        <dbReference type="ARBA" id="ARBA00022670"/>
    </source>
</evidence>
<keyword evidence="3" id="KW-0378">Hydrolase</keyword>
<dbReference type="PANTHER" id="PTHR47359:SF3">
    <property type="entry name" value="NLP_P60 DOMAIN-CONTAINING PROTEIN-RELATED"/>
    <property type="match status" value="1"/>
</dbReference>
<comment type="similarity">
    <text evidence="1">Belongs to the peptidase C40 family.</text>
</comment>
<keyword evidence="2" id="KW-0645">Protease</keyword>
<keyword evidence="4" id="KW-0788">Thiol protease</keyword>
<dbReference type="InterPro" id="IPR000064">
    <property type="entry name" value="NLP_P60_dom"/>
</dbReference>